<name>A0A553NFG0_TIGCA</name>
<evidence type="ECO:0000256" key="3">
    <source>
        <dbReference type="ARBA" id="ARBA00022448"/>
    </source>
</evidence>
<dbReference type="InterPro" id="IPR003439">
    <property type="entry name" value="ABC_transporter-like_ATP-bd"/>
</dbReference>
<dbReference type="EMBL" id="VCGU01000458">
    <property type="protein sequence ID" value="TRY64138.1"/>
    <property type="molecule type" value="Genomic_DNA"/>
</dbReference>
<comment type="subcellular location">
    <subcellularLocation>
        <location evidence="1">Mitochondrion inner membrane</location>
        <topology evidence="1">Multi-pass membrane protein</topology>
    </subcellularLocation>
</comment>
<dbReference type="GO" id="GO:0005743">
    <property type="term" value="C:mitochondrial inner membrane"/>
    <property type="evidence" value="ECO:0007669"/>
    <property type="project" value="UniProtKB-SubCell"/>
</dbReference>
<keyword evidence="10" id="KW-0630">Potassium</keyword>
<keyword evidence="14" id="KW-0472">Membrane</keyword>
<dbReference type="InterPro" id="IPR027417">
    <property type="entry name" value="P-loop_NTPase"/>
</dbReference>
<reference evidence="21 22" key="1">
    <citation type="journal article" date="2018" name="Nat. Ecol. Evol.">
        <title>Genomic signatures of mitonuclear coevolution across populations of Tigriopus californicus.</title>
        <authorList>
            <person name="Barreto F.S."/>
            <person name="Watson E.T."/>
            <person name="Lima T.G."/>
            <person name="Willett C.S."/>
            <person name="Edmands S."/>
            <person name="Li W."/>
            <person name="Burton R.S."/>
        </authorList>
    </citation>
    <scope>NUCLEOTIDE SEQUENCE [LARGE SCALE GENOMIC DNA]</scope>
    <source>
        <strain evidence="21 22">San Diego</strain>
    </source>
</reference>
<dbReference type="STRING" id="6832.A0A553NFG0"/>
<dbReference type="GO" id="GO:0016887">
    <property type="term" value="F:ATP hydrolysis activity"/>
    <property type="evidence" value="ECO:0007669"/>
    <property type="project" value="InterPro"/>
</dbReference>
<feature type="domain" description="ABC transporter" evidence="19">
    <location>
        <begin position="420"/>
        <end position="657"/>
    </location>
</feature>
<feature type="region of interest" description="Disordered" evidence="18">
    <location>
        <begin position="56"/>
        <end position="75"/>
    </location>
</feature>
<evidence type="ECO:0000256" key="15">
    <source>
        <dbReference type="ARBA" id="ARBA00040439"/>
    </source>
</evidence>
<evidence type="ECO:0000313" key="22">
    <source>
        <dbReference type="Proteomes" id="UP000318571"/>
    </source>
</evidence>
<dbReference type="InterPro" id="IPR011527">
    <property type="entry name" value="ABC1_TM_dom"/>
</dbReference>
<dbReference type="SUPFAM" id="SSF52540">
    <property type="entry name" value="P-loop containing nucleoside triphosphate hydrolases"/>
    <property type="match status" value="1"/>
</dbReference>
<dbReference type="Gene3D" id="1.20.1560.10">
    <property type="entry name" value="ABC transporter type 1, transmembrane domain"/>
    <property type="match status" value="1"/>
</dbReference>
<feature type="domain" description="ABC transmembrane type-1" evidence="20">
    <location>
        <begin position="102"/>
        <end position="385"/>
    </location>
</feature>
<keyword evidence="5" id="KW-0812">Transmembrane</keyword>
<comment type="caution">
    <text evidence="21">The sequence shown here is derived from an EMBL/GenBank/DDBJ whole genome shotgun (WGS) entry which is preliminary data.</text>
</comment>
<dbReference type="PROSITE" id="PS50929">
    <property type="entry name" value="ABC_TM1F"/>
    <property type="match status" value="1"/>
</dbReference>
<proteinExistence type="inferred from homology"/>
<evidence type="ECO:0000256" key="1">
    <source>
        <dbReference type="ARBA" id="ARBA00004448"/>
    </source>
</evidence>
<dbReference type="SUPFAM" id="SSF90123">
    <property type="entry name" value="ABC transporter transmembrane region"/>
    <property type="match status" value="1"/>
</dbReference>
<evidence type="ECO:0000256" key="18">
    <source>
        <dbReference type="SAM" id="MobiDB-lite"/>
    </source>
</evidence>
<dbReference type="InterPro" id="IPR036640">
    <property type="entry name" value="ABC1_TM_sf"/>
</dbReference>
<keyword evidence="4" id="KW-0633">Potassium transport</keyword>
<dbReference type="GO" id="GO:0015421">
    <property type="term" value="F:ABC-type oligopeptide transporter activity"/>
    <property type="evidence" value="ECO:0007669"/>
    <property type="project" value="TreeGrafter"/>
</dbReference>
<evidence type="ECO:0000256" key="17">
    <source>
        <dbReference type="ARBA" id="ARBA00042968"/>
    </source>
</evidence>
<keyword evidence="13" id="KW-0496">Mitochondrion</keyword>
<dbReference type="PANTHER" id="PTHR43394">
    <property type="entry name" value="ATP-DEPENDENT PERMEASE MDL1, MITOCHONDRIAL"/>
    <property type="match status" value="1"/>
</dbReference>
<dbReference type="PROSITE" id="PS50893">
    <property type="entry name" value="ABC_TRANSPORTER_2"/>
    <property type="match status" value="1"/>
</dbReference>
<dbReference type="FunFam" id="3.40.50.300:FF:000403">
    <property type="entry name" value="ATP-binding cassette sub-family B member 8, mitochondrial"/>
    <property type="match status" value="1"/>
</dbReference>
<evidence type="ECO:0000259" key="20">
    <source>
        <dbReference type="PROSITE" id="PS50929"/>
    </source>
</evidence>
<dbReference type="Proteomes" id="UP000318571">
    <property type="component" value="Chromosome 10"/>
</dbReference>
<dbReference type="CDD" id="cd03249">
    <property type="entry name" value="ABC_MTABC3_MDL1_MDL2"/>
    <property type="match status" value="1"/>
</dbReference>
<evidence type="ECO:0000256" key="2">
    <source>
        <dbReference type="ARBA" id="ARBA00007577"/>
    </source>
</evidence>
<dbReference type="Pfam" id="PF00005">
    <property type="entry name" value="ABC_tran"/>
    <property type="match status" value="1"/>
</dbReference>
<dbReference type="PANTHER" id="PTHR43394:SF17">
    <property type="entry name" value="MITOCHONDRIAL POTASSIUM CHANNEL ATP-BINDING SUBUNIT"/>
    <property type="match status" value="1"/>
</dbReference>
<evidence type="ECO:0000256" key="14">
    <source>
        <dbReference type="ARBA" id="ARBA00023136"/>
    </source>
</evidence>
<evidence type="ECO:0000259" key="19">
    <source>
        <dbReference type="PROSITE" id="PS50893"/>
    </source>
</evidence>
<keyword evidence="8" id="KW-0067">ATP-binding</keyword>
<gene>
    <name evidence="21" type="ORF">TCAL_07153</name>
</gene>
<evidence type="ECO:0000256" key="7">
    <source>
        <dbReference type="ARBA" id="ARBA00022792"/>
    </source>
</evidence>
<keyword evidence="12" id="KW-0406">Ion transport</keyword>
<dbReference type="PROSITE" id="PS00211">
    <property type="entry name" value="ABC_TRANSPORTER_1"/>
    <property type="match status" value="1"/>
</dbReference>
<keyword evidence="11" id="KW-1133">Transmembrane helix</keyword>
<dbReference type="OMA" id="MTWLGER"/>
<dbReference type="SMART" id="SM00382">
    <property type="entry name" value="AAA"/>
    <property type="match status" value="1"/>
</dbReference>
<dbReference type="GO" id="GO:0006813">
    <property type="term" value="P:potassium ion transport"/>
    <property type="evidence" value="ECO:0007669"/>
    <property type="project" value="UniProtKB-KW"/>
</dbReference>
<evidence type="ECO:0000256" key="5">
    <source>
        <dbReference type="ARBA" id="ARBA00022692"/>
    </source>
</evidence>
<evidence type="ECO:0000256" key="12">
    <source>
        <dbReference type="ARBA" id="ARBA00023065"/>
    </source>
</evidence>
<dbReference type="InterPro" id="IPR003593">
    <property type="entry name" value="AAA+_ATPase"/>
</dbReference>
<keyword evidence="22" id="KW-1185">Reference proteome</keyword>
<evidence type="ECO:0000256" key="16">
    <source>
        <dbReference type="ARBA" id="ARBA00041416"/>
    </source>
</evidence>
<keyword evidence="7" id="KW-0999">Mitochondrion inner membrane</keyword>
<evidence type="ECO:0000256" key="8">
    <source>
        <dbReference type="ARBA" id="ARBA00022840"/>
    </source>
</evidence>
<organism evidence="21 22">
    <name type="scientific">Tigriopus californicus</name>
    <name type="common">Marine copepod</name>
    <dbReference type="NCBI Taxonomy" id="6832"/>
    <lineage>
        <taxon>Eukaryota</taxon>
        <taxon>Metazoa</taxon>
        <taxon>Ecdysozoa</taxon>
        <taxon>Arthropoda</taxon>
        <taxon>Crustacea</taxon>
        <taxon>Multicrustacea</taxon>
        <taxon>Hexanauplia</taxon>
        <taxon>Copepoda</taxon>
        <taxon>Harpacticoida</taxon>
        <taxon>Harpacticidae</taxon>
        <taxon>Tigriopus</taxon>
    </lineage>
</organism>
<keyword evidence="6" id="KW-0547">Nucleotide-binding</keyword>
<evidence type="ECO:0000256" key="9">
    <source>
        <dbReference type="ARBA" id="ARBA00022946"/>
    </source>
</evidence>
<dbReference type="Gene3D" id="3.40.50.300">
    <property type="entry name" value="P-loop containing nucleotide triphosphate hydrolases"/>
    <property type="match status" value="1"/>
</dbReference>
<dbReference type="AlphaFoldDB" id="A0A553NFG0"/>
<evidence type="ECO:0000256" key="11">
    <source>
        <dbReference type="ARBA" id="ARBA00022989"/>
    </source>
</evidence>
<comment type="similarity">
    <text evidence="2">Belongs to the ABC transporter superfamily. ABCB family. Multidrug resistance exporter (TC 3.A.1.201) subfamily.</text>
</comment>
<dbReference type="InterPro" id="IPR039421">
    <property type="entry name" value="Type_1_exporter"/>
</dbReference>
<evidence type="ECO:0000256" key="13">
    <source>
        <dbReference type="ARBA" id="ARBA00023128"/>
    </source>
</evidence>
<protein>
    <recommendedName>
        <fullName evidence="15">Mitochondrial potassium channel ATP-binding subunit</fullName>
    </recommendedName>
    <alternativeName>
        <fullName evidence="17">ATP-binding cassette sub-family B member 8, mitochondrial</fullName>
    </alternativeName>
    <alternativeName>
        <fullName evidence="16">Mitochondrial sulfonylurea-receptor</fullName>
    </alternativeName>
</protein>
<evidence type="ECO:0000256" key="4">
    <source>
        <dbReference type="ARBA" id="ARBA00022538"/>
    </source>
</evidence>
<evidence type="ECO:0000256" key="6">
    <source>
        <dbReference type="ARBA" id="ARBA00022741"/>
    </source>
</evidence>
<dbReference type="FunFam" id="1.20.1560.10:FF:000016">
    <property type="entry name" value="ATP-binding cassette sub-family B member 8, mitochondrial"/>
    <property type="match status" value="1"/>
</dbReference>
<accession>A0A553NFG0</accession>
<dbReference type="CDD" id="cd18574">
    <property type="entry name" value="ABC_6TM_ABCB8_like"/>
    <property type="match status" value="1"/>
</dbReference>
<sequence length="670" mass="73178">MSLILRLTCPIRVSGLRNWFPRSFPQLRPSVPTSPAARWGTTFGLLGLMPVSRAISPSPAPGSPEKNRLIGSNPELRMGPNDTRFPWRQFLRMLWPHLKYLLAAIGSALAVAYLNIQIPQQLGQVVNVVSSLFNPVNGEAGSQVRRFMDQIREPCGRIIQLYVGQALMTWGYIYSLSCLGERVAADLRQRLFASIIAQDIAFFDENKSGEIVSRLTTDVQDFKSAFKLCISQGLRSTAQTVGCVVALYSISPPMTGLMLAVVPVVIGIGTALGSVAKATAVGEECISNMRTVRAFAMEDQERVMFNEEVAQARRLNERLGLGIGIFQGGANLFLNGIVLTTLYYGGYLLSTQQLTAGDLMSFLVATQTIQRSLGQMSLLFGQMVKGLSAGTRVFEYVNLEPTIRLTGGQEIPYFSLIGDIEFRDVGFQYPTRPTQRVLDQFSLRIPGGKMVALVGSSGGGKSTVAALLERFYDCNEGVITVDGVDIRKLNPKWLRGRAIGYINQEPVLFATSVLENIRYGRPSATDFEVMEAARAANAHNFIQGFPDQYDTVLGERGVTVSGGQKQRIAIARALLKNPTILVLDEATSALDAESEKVVQEAIDQVAQGRTVLVIAHRLSTIQKADAIAVVDQGRIVELGTHDSLKKAGGIYAKLIRQQEQSPTPSPRNMA</sequence>
<dbReference type="Pfam" id="PF00664">
    <property type="entry name" value="ABC_membrane"/>
    <property type="match status" value="1"/>
</dbReference>
<evidence type="ECO:0000256" key="10">
    <source>
        <dbReference type="ARBA" id="ARBA00022958"/>
    </source>
</evidence>
<evidence type="ECO:0000313" key="21">
    <source>
        <dbReference type="EMBL" id="TRY64138.1"/>
    </source>
</evidence>
<dbReference type="GO" id="GO:0005524">
    <property type="term" value="F:ATP binding"/>
    <property type="evidence" value="ECO:0007669"/>
    <property type="project" value="UniProtKB-KW"/>
</dbReference>
<keyword evidence="9" id="KW-0809">Transit peptide</keyword>
<dbReference type="GO" id="GO:0090374">
    <property type="term" value="P:oligopeptide export from mitochondrion"/>
    <property type="evidence" value="ECO:0007669"/>
    <property type="project" value="TreeGrafter"/>
</dbReference>
<keyword evidence="3" id="KW-0813">Transport</keyword>
<dbReference type="InterPro" id="IPR017871">
    <property type="entry name" value="ABC_transporter-like_CS"/>
</dbReference>